<name>A0A6C0DLR8_9ZZZZ</name>
<dbReference type="AlphaFoldDB" id="A0A6C0DLR8"/>
<organism evidence="1">
    <name type="scientific">viral metagenome</name>
    <dbReference type="NCBI Taxonomy" id="1070528"/>
    <lineage>
        <taxon>unclassified sequences</taxon>
        <taxon>metagenomes</taxon>
        <taxon>organismal metagenomes</taxon>
    </lineage>
</organism>
<protein>
    <submittedName>
        <fullName evidence="1">Uncharacterized protein</fullName>
    </submittedName>
</protein>
<sequence>MSHIYAFQIEKLKINFDNIITLKREVAKIKHLVIEKLAHLKEVYNDLIKSNNKKIFMFCLDSFYFQYKTFAMEMENIDRFRVLMNNRMYCDYYKLFNIILNYIKENHAELSKLMKNSRSNEESTMNINDLELKTYPVYKDLEPFLEYKIEDIKDIHNNILHLINKLYTQYTENDDQIGHYNENQKVGFSISNFLNTLNYENNFLKEQVSLFVNYISFFHISQKKQINRLYLRMQDFYKEIENNININHTFSIEDIGDEQRIERFFFVGEDVQIESILEDSDLLMENTDKMIEKLEVIVEKRDENIQSSILEEILDKKEEIIDVENSISSEETI</sequence>
<dbReference type="EMBL" id="MN739632">
    <property type="protein sequence ID" value="QHT17204.1"/>
    <property type="molecule type" value="Genomic_DNA"/>
</dbReference>
<proteinExistence type="predicted"/>
<accession>A0A6C0DLR8</accession>
<evidence type="ECO:0000313" key="1">
    <source>
        <dbReference type="EMBL" id="QHT17204.1"/>
    </source>
</evidence>
<reference evidence="1" key="1">
    <citation type="journal article" date="2020" name="Nature">
        <title>Giant virus diversity and host interactions through global metagenomics.</title>
        <authorList>
            <person name="Schulz F."/>
            <person name="Roux S."/>
            <person name="Paez-Espino D."/>
            <person name="Jungbluth S."/>
            <person name="Walsh D.A."/>
            <person name="Denef V.J."/>
            <person name="McMahon K.D."/>
            <person name="Konstantinidis K.T."/>
            <person name="Eloe-Fadrosh E.A."/>
            <person name="Kyrpides N.C."/>
            <person name="Woyke T."/>
        </authorList>
    </citation>
    <scope>NUCLEOTIDE SEQUENCE</scope>
    <source>
        <strain evidence="1">GVMAG-M-3300023174-24</strain>
    </source>
</reference>